<proteinExistence type="predicted"/>
<protein>
    <submittedName>
        <fullName evidence="1">Uncharacterized protein</fullName>
    </submittedName>
</protein>
<gene>
    <name evidence="1" type="ORF">KL86CLO1_12338</name>
</gene>
<evidence type="ECO:0000313" key="1">
    <source>
        <dbReference type="EMBL" id="SBW07727.1"/>
    </source>
</evidence>
<reference evidence="1" key="1">
    <citation type="submission" date="2016-04" db="EMBL/GenBank/DDBJ databases">
        <authorList>
            <person name="Evans L.H."/>
            <person name="Alamgir A."/>
            <person name="Owens N."/>
            <person name="Weber N.D."/>
            <person name="Virtaneva K."/>
            <person name="Barbian K."/>
            <person name="Babar A."/>
            <person name="Rosenke K."/>
        </authorList>
    </citation>
    <scope>NUCLEOTIDE SEQUENCE</scope>
    <source>
        <strain evidence="1">86</strain>
    </source>
</reference>
<sequence length="60" mass="6509">MWVLFMEALLSELSSKGANAFALSTSAEQENYLRTIRGEDGCPTDRTLATPFGCEAIPVV</sequence>
<accession>A0A212K7X4</accession>
<dbReference type="EMBL" id="FLUN01000001">
    <property type="protein sequence ID" value="SBW07727.1"/>
    <property type="molecule type" value="Genomic_DNA"/>
</dbReference>
<dbReference type="AlphaFoldDB" id="A0A212K7X4"/>
<name>A0A212K7X4_9FIRM</name>
<organism evidence="1">
    <name type="scientific">uncultured Eubacteriales bacterium</name>
    <dbReference type="NCBI Taxonomy" id="172733"/>
    <lineage>
        <taxon>Bacteria</taxon>
        <taxon>Bacillati</taxon>
        <taxon>Bacillota</taxon>
        <taxon>Clostridia</taxon>
        <taxon>Eubacteriales</taxon>
        <taxon>environmental samples</taxon>
    </lineage>
</organism>